<protein>
    <submittedName>
        <fullName evidence="1">Uncharacterized protein</fullName>
    </submittedName>
</protein>
<keyword evidence="2" id="KW-1185">Reference proteome</keyword>
<organism evidence="1 2">
    <name type="scientific">Daphnia magna</name>
    <dbReference type="NCBI Taxonomy" id="35525"/>
    <lineage>
        <taxon>Eukaryota</taxon>
        <taxon>Metazoa</taxon>
        <taxon>Ecdysozoa</taxon>
        <taxon>Arthropoda</taxon>
        <taxon>Crustacea</taxon>
        <taxon>Branchiopoda</taxon>
        <taxon>Diplostraca</taxon>
        <taxon>Cladocera</taxon>
        <taxon>Anomopoda</taxon>
        <taxon>Daphniidae</taxon>
        <taxon>Daphnia</taxon>
    </lineage>
</organism>
<name>A0A0P6AZR2_9CRUS</name>
<comment type="caution">
    <text evidence="1">The sequence shown here is derived from an EMBL/GenBank/DDBJ whole genome shotgun (WGS) entry which is preliminary data.</text>
</comment>
<gene>
    <name evidence="1" type="ORF">APZ42_023473</name>
</gene>
<evidence type="ECO:0000313" key="1">
    <source>
        <dbReference type="EMBL" id="KZS11765.1"/>
    </source>
</evidence>
<dbReference type="Proteomes" id="UP000076858">
    <property type="component" value="Unassembled WGS sequence"/>
</dbReference>
<sequence>MIFNKIISFFKSFNSNLFTPMINFIHPFFKKKNVSLLAVNICVESFTRETKHLFARYTKQRNFCFVSPSSNADRYT</sequence>
<dbReference type="AlphaFoldDB" id="A0A0P6AZR2"/>
<reference evidence="1 2" key="1">
    <citation type="submission" date="2016-03" db="EMBL/GenBank/DDBJ databases">
        <title>EvidentialGene: Evidence-directed Construction of Genes on Genomes.</title>
        <authorList>
            <person name="Gilbert D.G."/>
            <person name="Choi J.-H."/>
            <person name="Mockaitis K."/>
            <person name="Colbourne J."/>
            <person name="Pfrender M."/>
        </authorList>
    </citation>
    <scope>NUCLEOTIDE SEQUENCE [LARGE SCALE GENOMIC DNA]</scope>
    <source>
        <strain evidence="1 2">Xinb3</strain>
        <tissue evidence="1">Complete organism</tissue>
    </source>
</reference>
<proteinExistence type="predicted"/>
<dbReference type="EMBL" id="LRGB01001569">
    <property type="protein sequence ID" value="KZS11765.1"/>
    <property type="molecule type" value="Genomic_DNA"/>
</dbReference>
<evidence type="ECO:0000313" key="2">
    <source>
        <dbReference type="Proteomes" id="UP000076858"/>
    </source>
</evidence>
<accession>A0A0P6AZR2</accession>